<dbReference type="eggNOG" id="COG2099">
    <property type="taxonomic scope" value="Bacteria"/>
</dbReference>
<dbReference type="HOGENOM" id="CLU_068627_0_0_9"/>
<keyword evidence="2" id="KW-0169">Cobalamin biosynthesis</keyword>
<dbReference type="GO" id="GO:0009236">
    <property type="term" value="P:cobalamin biosynthetic process"/>
    <property type="evidence" value="ECO:0007669"/>
    <property type="project" value="UniProtKB-UniPathway"/>
</dbReference>
<organism evidence="4 5">
    <name type="scientific">Anaeroglobus geminatus F0357</name>
    <dbReference type="NCBI Taxonomy" id="861450"/>
    <lineage>
        <taxon>Bacteria</taxon>
        <taxon>Bacillati</taxon>
        <taxon>Bacillota</taxon>
        <taxon>Negativicutes</taxon>
        <taxon>Veillonellales</taxon>
        <taxon>Veillonellaceae</taxon>
        <taxon>Anaeroglobus</taxon>
    </lineage>
</organism>
<dbReference type="PROSITE" id="PS51014">
    <property type="entry name" value="COBK_CBIJ"/>
    <property type="match status" value="1"/>
</dbReference>
<gene>
    <name evidence="4" type="ORF">HMPREF0080_00133</name>
</gene>
<dbReference type="NCBIfam" id="TIGR00715">
    <property type="entry name" value="precor6x_red"/>
    <property type="match status" value="1"/>
</dbReference>
<evidence type="ECO:0000313" key="5">
    <source>
        <dbReference type="Proteomes" id="UP000005481"/>
    </source>
</evidence>
<sequence length="251" mass="27592">MIRRLWIAAGTTEGRMLTEKLAENDVDIFVTVATEYGASLITDAANVTVSDRRLNREEMAAFLDDVKPDLAIDATHPYATAVTETMRRACAAAGVPYKRLLRPAGEEGRCLRFSSVEAAVAWLDHTEGEIFLTTGSKDLHTFTLLHDFKRRLTVRILPVRDSLDKALGLGCPPARIIAMQGPFSFELNVSMFKNSKARWVVTKNSGSVGGFEEKLAAAEAAGAALIVIERPDDAGITYEEMVDFVKKQLEK</sequence>
<protein>
    <submittedName>
        <fullName evidence="4">Precorrin-6A reductase</fullName>
    </submittedName>
</protein>
<evidence type="ECO:0000256" key="1">
    <source>
        <dbReference type="ARBA" id="ARBA00004953"/>
    </source>
</evidence>
<accession>G9YES3</accession>
<dbReference type="GO" id="GO:0016994">
    <property type="term" value="F:precorrin-6A reductase activity"/>
    <property type="evidence" value="ECO:0007669"/>
    <property type="project" value="InterPro"/>
</dbReference>
<dbReference type="STRING" id="861450.HMPREF0080_00133"/>
<evidence type="ECO:0000313" key="4">
    <source>
        <dbReference type="EMBL" id="EHM43696.1"/>
    </source>
</evidence>
<evidence type="ECO:0000256" key="2">
    <source>
        <dbReference type="ARBA" id="ARBA00022573"/>
    </source>
</evidence>
<reference evidence="4 5" key="1">
    <citation type="submission" date="2011-08" db="EMBL/GenBank/DDBJ databases">
        <authorList>
            <person name="Weinstock G."/>
            <person name="Sodergren E."/>
            <person name="Clifton S."/>
            <person name="Fulton L."/>
            <person name="Fulton B."/>
            <person name="Courtney L."/>
            <person name="Fronick C."/>
            <person name="Harrison M."/>
            <person name="Strong C."/>
            <person name="Farmer C."/>
            <person name="Delahaunty K."/>
            <person name="Markovic C."/>
            <person name="Hall O."/>
            <person name="Minx P."/>
            <person name="Tomlinson C."/>
            <person name="Mitreva M."/>
            <person name="Hou S."/>
            <person name="Chen J."/>
            <person name="Wollam A."/>
            <person name="Pepin K.H."/>
            <person name="Johnson M."/>
            <person name="Bhonagiri V."/>
            <person name="Zhang X."/>
            <person name="Suruliraj S."/>
            <person name="Warren W."/>
            <person name="Chinwalla A."/>
            <person name="Mardis E.R."/>
            <person name="Wilson R.K."/>
        </authorList>
    </citation>
    <scope>NUCLEOTIDE SEQUENCE [LARGE SCALE GENOMIC DNA]</scope>
    <source>
        <strain evidence="4 5">F0357</strain>
    </source>
</reference>
<comment type="pathway">
    <text evidence="1">Cofactor biosynthesis; adenosylcobalamin biosynthesis.</text>
</comment>
<name>G9YES3_9FIRM</name>
<dbReference type="PANTHER" id="PTHR36925">
    <property type="entry name" value="COBALT-PRECORRIN-6A REDUCTASE"/>
    <property type="match status" value="1"/>
</dbReference>
<dbReference type="EMBL" id="AGCJ01000005">
    <property type="protein sequence ID" value="EHM43696.1"/>
    <property type="molecule type" value="Genomic_DNA"/>
</dbReference>
<dbReference type="PANTHER" id="PTHR36925:SF1">
    <property type="entry name" value="COBALT-PRECORRIN-6A REDUCTASE"/>
    <property type="match status" value="1"/>
</dbReference>
<dbReference type="AlphaFoldDB" id="G9YES3"/>
<dbReference type="UniPathway" id="UPA00148"/>
<dbReference type="RefSeq" id="WP_006789116.1">
    <property type="nucleotide sequence ID" value="NZ_JH417564.1"/>
</dbReference>
<dbReference type="InterPro" id="IPR003723">
    <property type="entry name" value="Precorrin-6x_reduct"/>
</dbReference>
<dbReference type="OrthoDB" id="9780707at2"/>
<dbReference type="Pfam" id="PF02571">
    <property type="entry name" value="CbiJ"/>
    <property type="match status" value="1"/>
</dbReference>
<proteinExistence type="predicted"/>
<evidence type="ECO:0000256" key="3">
    <source>
        <dbReference type="ARBA" id="ARBA00023002"/>
    </source>
</evidence>
<keyword evidence="5" id="KW-1185">Reference proteome</keyword>
<dbReference type="PATRIC" id="fig|861450.3.peg.126"/>
<keyword evidence="3" id="KW-0560">Oxidoreductase</keyword>
<comment type="caution">
    <text evidence="4">The sequence shown here is derived from an EMBL/GenBank/DDBJ whole genome shotgun (WGS) entry which is preliminary data.</text>
</comment>
<dbReference type="Proteomes" id="UP000005481">
    <property type="component" value="Unassembled WGS sequence"/>
</dbReference>